<evidence type="ECO:0000313" key="3">
    <source>
        <dbReference type="EMBL" id="CAF3795206.1"/>
    </source>
</evidence>
<organism evidence="2 5">
    <name type="scientific">Didymodactylos carnosus</name>
    <dbReference type="NCBI Taxonomy" id="1234261"/>
    <lineage>
        <taxon>Eukaryota</taxon>
        <taxon>Metazoa</taxon>
        <taxon>Spiralia</taxon>
        <taxon>Gnathifera</taxon>
        <taxon>Rotifera</taxon>
        <taxon>Eurotatoria</taxon>
        <taxon>Bdelloidea</taxon>
        <taxon>Philodinida</taxon>
        <taxon>Philodinidae</taxon>
        <taxon>Didymodactylos</taxon>
    </lineage>
</organism>
<evidence type="ECO:0000313" key="1">
    <source>
        <dbReference type="EMBL" id="CAF1026765.1"/>
    </source>
</evidence>
<dbReference type="Proteomes" id="UP000663829">
    <property type="component" value="Unassembled WGS sequence"/>
</dbReference>
<dbReference type="Proteomes" id="UP000677228">
    <property type="component" value="Unassembled WGS sequence"/>
</dbReference>
<evidence type="ECO:0000313" key="5">
    <source>
        <dbReference type="Proteomes" id="UP000663829"/>
    </source>
</evidence>
<reference evidence="2" key="1">
    <citation type="submission" date="2021-02" db="EMBL/GenBank/DDBJ databases">
        <authorList>
            <person name="Nowell W R."/>
        </authorList>
    </citation>
    <scope>NUCLEOTIDE SEQUENCE</scope>
</reference>
<accession>A0A815II12</accession>
<dbReference type="AlphaFoldDB" id="A0A815II12"/>
<name>A0A815II12_9BILA</name>
<dbReference type="Proteomes" id="UP000682733">
    <property type="component" value="Unassembled WGS sequence"/>
</dbReference>
<comment type="caution">
    <text evidence="2">The sequence shown here is derived from an EMBL/GenBank/DDBJ whole genome shotgun (WGS) entry which is preliminary data.</text>
</comment>
<evidence type="ECO:0000313" key="2">
    <source>
        <dbReference type="EMBL" id="CAF1369046.1"/>
    </source>
</evidence>
<dbReference type="Proteomes" id="UP000681722">
    <property type="component" value="Unassembled WGS sequence"/>
</dbReference>
<sequence>MAEPQSCLDEQVLQAPSEHLDSPFQLALKYAFLIAVKILHETGHCVFNMFGRNHLGLDESACTPTGKLQREAGDSIEYQLFGFELSHDPTTRQSKMDMKIRDLLVMNPMVSRRTWFKLPISYVTKLFNKNFWKGNTEMDSLRVSPDELASWEGK</sequence>
<evidence type="ECO:0000313" key="4">
    <source>
        <dbReference type="EMBL" id="CAF4253676.1"/>
    </source>
</evidence>
<gene>
    <name evidence="2" type="ORF">GPM918_LOCUS31762</name>
    <name evidence="1" type="ORF">OVA965_LOCUS15783</name>
    <name evidence="4" type="ORF">SRO942_LOCUS32410</name>
    <name evidence="3" type="ORF">TMI583_LOCUS15792</name>
</gene>
<protein>
    <submittedName>
        <fullName evidence="2">Uncharacterized protein</fullName>
    </submittedName>
</protein>
<dbReference type="EMBL" id="CAJOBC010074416">
    <property type="protein sequence ID" value="CAF4253676.1"/>
    <property type="molecule type" value="Genomic_DNA"/>
</dbReference>
<proteinExistence type="predicted"/>
<dbReference type="EMBL" id="CAJOBA010007189">
    <property type="protein sequence ID" value="CAF3795206.1"/>
    <property type="molecule type" value="Genomic_DNA"/>
</dbReference>
<keyword evidence="5" id="KW-1185">Reference proteome</keyword>
<dbReference type="EMBL" id="CAJNOQ010015812">
    <property type="protein sequence ID" value="CAF1369046.1"/>
    <property type="molecule type" value="Genomic_DNA"/>
</dbReference>
<dbReference type="EMBL" id="CAJNOK010007178">
    <property type="protein sequence ID" value="CAF1026765.1"/>
    <property type="molecule type" value="Genomic_DNA"/>
</dbReference>